<protein>
    <recommendedName>
        <fullName evidence="12">CD164 sialomucin-like 2 protein</fullName>
    </recommendedName>
</protein>
<reference evidence="10" key="1">
    <citation type="journal article" date="2022" name="bioRxiv">
        <title>Sequencing and chromosome-scale assembly of the giantPleurodeles waltlgenome.</title>
        <authorList>
            <person name="Brown T."/>
            <person name="Elewa A."/>
            <person name="Iarovenko S."/>
            <person name="Subramanian E."/>
            <person name="Araus A.J."/>
            <person name="Petzold A."/>
            <person name="Susuki M."/>
            <person name="Suzuki K.-i.T."/>
            <person name="Hayashi T."/>
            <person name="Toyoda A."/>
            <person name="Oliveira C."/>
            <person name="Osipova E."/>
            <person name="Leigh N.D."/>
            <person name="Simon A."/>
            <person name="Yun M.H."/>
        </authorList>
    </citation>
    <scope>NUCLEOTIDE SEQUENCE</scope>
    <source>
        <strain evidence="10">20211129_DDA</strain>
        <tissue evidence="10">Liver</tissue>
    </source>
</reference>
<evidence type="ECO:0000313" key="10">
    <source>
        <dbReference type="EMBL" id="KAJ1189158.1"/>
    </source>
</evidence>
<comment type="subcellular location">
    <subcellularLocation>
        <location evidence="1">Membrane</location>
        <topology evidence="1">Single-pass type I membrane protein</topology>
    </subcellularLocation>
</comment>
<feature type="region of interest" description="Disordered" evidence="8">
    <location>
        <begin position="67"/>
        <end position="100"/>
    </location>
</feature>
<feature type="compositionally biased region" description="Basic and acidic residues" evidence="8">
    <location>
        <begin position="67"/>
        <end position="83"/>
    </location>
</feature>
<evidence type="ECO:0000256" key="9">
    <source>
        <dbReference type="SAM" id="Phobius"/>
    </source>
</evidence>
<keyword evidence="7" id="KW-0325">Glycoprotein</keyword>
<feature type="transmembrane region" description="Helical" evidence="9">
    <location>
        <begin position="102"/>
        <end position="126"/>
    </location>
</feature>
<comment type="similarity">
    <text evidence="2">Belongs to the CD164 family.</text>
</comment>
<evidence type="ECO:0000256" key="1">
    <source>
        <dbReference type="ARBA" id="ARBA00004479"/>
    </source>
</evidence>
<evidence type="ECO:0000256" key="3">
    <source>
        <dbReference type="ARBA" id="ARBA00022692"/>
    </source>
</evidence>
<accession>A0AAV7UN36</accession>
<dbReference type="EMBL" id="JANPWB010000005">
    <property type="protein sequence ID" value="KAJ1189158.1"/>
    <property type="molecule type" value="Genomic_DNA"/>
</dbReference>
<evidence type="ECO:0000256" key="4">
    <source>
        <dbReference type="ARBA" id="ARBA00022729"/>
    </source>
</evidence>
<keyword evidence="11" id="KW-1185">Reference proteome</keyword>
<keyword evidence="6 9" id="KW-0472">Membrane</keyword>
<evidence type="ECO:0000256" key="5">
    <source>
        <dbReference type="ARBA" id="ARBA00022989"/>
    </source>
</evidence>
<evidence type="ECO:0000256" key="6">
    <source>
        <dbReference type="ARBA" id="ARBA00023136"/>
    </source>
</evidence>
<evidence type="ECO:0000256" key="8">
    <source>
        <dbReference type="SAM" id="MobiDB-lite"/>
    </source>
</evidence>
<keyword evidence="3 9" id="KW-0812">Transmembrane</keyword>
<evidence type="ECO:0008006" key="12">
    <source>
        <dbReference type="Google" id="ProtNLM"/>
    </source>
</evidence>
<keyword evidence="5 9" id="KW-1133">Transmembrane helix</keyword>
<sequence length="144" mass="16217">MMDQDGGTTHKEECKRFESCERCLVGEPERNITGCRWLHCEQENSTCVPSRETETVKEGCFVDSDTEMCKDSHTHSEDSETLNKEPTPALPLTGNPENPPPVFSVTSFMGGIILVLIVQAILFFTLRFIKAKDSTYQTLEDQPQ</sequence>
<dbReference type="PANTHER" id="PTHR11337">
    <property type="entry name" value="MUCIN/PORIMIN"/>
    <property type="match status" value="1"/>
</dbReference>
<dbReference type="Proteomes" id="UP001066276">
    <property type="component" value="Chromosome 3_1"/>
</dbReference>
<proteinExistence type="inferred from homology"/>
<dbReference type="PANTHER" id="PTHR11337:SF11">
    <property type="entry name" value="CD164 SIALOMUCIN-LIKE 2 PROTEIN"/>
    <property type="match status" value="1"/>
</dbReference>
<keyword evidence="4" id="KW-0732">Signal</keyword>
<dbReference type="InterPro" id="IPR007947">
    <property type="entry name" value="CD164_MGC24"/>
</dbReference>
<dbReference type="GO" id="GO:0016020">
    <property type="term" value="C:membrane"/>
    <property type="evidence" value="ECO:0007669"/>
    <property type="project" value="UniProtKB-SubCell"/>
</dbReference>
<organism evidence="10 11">
    <name type="scientific">Pleurodeles waltl</name>
    <name type="common">Iberian ribbed newt</name>
    <dbReference type="NCBI Taxonomy" id="8319"/>
    <lineage>
        <taxon>Eukaryota</taxon>
        <taxon>Metazoa</taxon>
        <taxon>Chordata</taxon>
        <taxon>Craniata</taxon>
        <taxon>Vertebrata</taxon>
        <taxon>Euteleostomi</taxon>
        <taxon>Amphibia</taxon>
        <taxon>Batrachia</taxon>
        <taxon>Caudata</taxon>
        <taxon>Salamandroidea</taxon>
        <taxon>Salamandridae</taxon>
        <taxon>Pleurodelinae</taxon>
        <taxon>Pleurodeles</taxon>
    </lineage>
</organism>
<dbReference type="AlphaFoldDB" id="A0AAV7UN36"/>
<evidence type="ECO:0000256" key="2">
    <source>
        <dbReference type="ARBA" id="ARBA00005341"/>
    </source>
</evidence>
<dbReference type="GO" id="GO:0031410">
    <property type="term" value="C:cytoplasmic vesicle"/>
    <property type="evidence" value="ECO:0007669"/>
    <property type="project" value="TreeGrafter"/>
</dbReference>
<dbReference type="Pfam" id="PF05283">
    <property type="entry name" value="MGC-24"/>
    <property type="match status" value="1"/>
</dbReference>
<evidence type="ECO:0000256" key="7">
    <source>
        <dbReference type="ARBA" id="ARBA00023180"/>
    </source>
</evidence>
<comment type="caution">
    <text evidence="10">The sequence shown here is derived from an EMBL/GenBank/DDBJ whole genome shotgun (WGS) entry which is preliminary data.</text>
</comment>
<gene>
    <name evidence="10" type="ORF">NDU88_005909</name>
</gene>
<name>A0AAV7UN36_PLEWA</name>
<evidence type="ECO:0000313" key="11">
    <source>
        <dbReference type="Proteomes" id="UP001066276"/>
    </source>
</evidence>